<gene>
    <name evidence="1" type="ORF">DPMN_173207</name>
</gene>
<organism evidence="1 2">
    <name type="scientific">Dreissena polymorpha</name>
    <name type="common">Zebra mussel</name>
    <name type="synonym">Mytilus polymorpha</name>
    <dbReference type="NCBI Taxonomy" id="45954"/>
    <lineage>
        <taxon>Eukaryota</taxon>
        <taxon>Metazoa</taxon>
        <taxon>Spiralia</taxon>
        <taxon>Lophotrochozoa</taxon>
        <taxon>Mollusca</taxon>
        <taxon>Bivalvia</taxon>
        <taxon>Autobranchia</taxon>
        <taxon>Heteroconchia</taxon>
        <taxon>Euheterodonta</taxon>
        <taxon>Imparidentia</taxon>
        <taxon>Neoheterodontei</taxon>
        <taxon>Myida</taxon>
        <taxon>Dreissenoidea</taxon>
        <taxon>Dreissenidae</taxon>
        <taxon>Dreissena</taxon>
    </lineage>
</organism>
<reference evidence="1" key="1">
    <citation type="journal article" date="2019" name="bioRxiv">
        <title>The Genome of the Zebra Mussel, Dreissena polymorpha: A Resource for Invasive Species Research.</title>
        <authorList>
            <person name="McCartney M.A."/>
            <person name="Auch B."/>
            <person name="Kono T."/>
            <person name="Mallez S."/>
            <person name="Zhang Y."/>
            <person name="Obille A."/>
            <person name="Becker A."/>
            <person name="Abrahante J.E."/>
            <person name="Garbe J."/>
            <person name="Badalamenti J.P."/>
            <person name="Herman A."/>
            <person name="Mangelson H."/>
            <person name="Liachko I."/>
            <person name="Sullivan S."/>
            <person name="Sone E.D."/>
            <person name="Koren S."/>
            <person name="Silverstein K.A.T."/>
            <person name="Beckman K.B."/>
            <person name="Gohl D.M."/>
        </authorList>
    </citation>
    <scope>NUCLEOTIDE SEQUENCE</scope>
    <source>
        <strain evidence="1">Duluth1</strain>
        <tissue evidence="1">Whole animal</tissue>
    </source>
</reference>
<proteinExistence type="predicted"/>
<accession>A0A9D4E2F4</accession>
<comment type="caution">
    <text evidence="1">The sequence shown here is derived from an EMBL/GenBank/DDBJ whole genome shotgun (WGS) entry which is preliminary data.</text>
</comment>
<sequence length="56" mass="6552">MCLKYCKDFSLEEELKKDIGLASEEELTKPKKLKYATILLSFCIEYRIITCGILKF</sequence>
<protein>
    <submittedName>
        <fullName evidence="1">Uncharacterized protein</fullName>
    </submittedName>
</protein>
<dbReference type="EMBL" id="JAIWYP010000009">
    <property type="protein sequence ID" value="KAH3771878.1"/>
    <property type="molecule type" value="Genomic_DNA"/>
</dbReference>
<name>A0A9D4E2F4_DREPO</name>
<keyword evidence="2" id="KW-1185">Reference proteome</keyword>
<dbReference type="Proteomes" id="UP000828390">
    <property type="component" value="Unassembled WGS sequence"/>
</dbReference>
<dbReference type="AlphaFoldDB" id="A0A9D4E2F4"/>
<evidence type="ECO:0000313" key="1">
    <source>
        <dbReference type="EMBL" id="KAH3771878.1"/>
    </source>
</evidence>
<evidence type="ECO:0000313" key="2">
    <source>
        <dbReference type="Proteomes" id="UP000828390"/>
    </source>
</evidence>
<reference evidence="1" key="2">
    <citation type="submission" date="2020-11" db="EMBL/GenBank/DDBJ databases">
        <authorList>
            <person name="McCartney M.A."/>
            <person name="Auch B."/>
            <person name="Kono T."/>
            <person name="Mallez S."/>
            <person name="Becker A."/>
            <person name="Gohl D.M."/>
            <person name="Silverstein K.A.T."/>
            <person name="Koren S."/>
            <person name="Bechman K.B."/>
            <person name="Herman A."/>
            <person name="Abrahante J.E."/>
            <person name="Garbe J."/>
        </authorList>
    </citation>
    <scope>NUCLEOTIDE SEQUENCE</scope>
    <source>
        <strain evidence="1">Duluth1</strain>
        <tissue evidence="1">Whole animal</tissue>
    </source>
</reference>